<dbReference type="RefSeq" id="WP_068657102.1">
    <property type="nucleotide sequence ID" value="NZ_CP017770.1"/>
</dbReference>
<dbReference type="Proteomes" id="UP000077134">
    <property type="component" value="Unassembled WGS sequence"/>
</dbReference>
<dbReference type="InterPro" id="IPR007349">
    <property type="entry name" value="DUF418"/>
</dbReference>
<proteinExistence type="predicted"/>
<keyword evidence="1" id="KW-0812">Transmembrane</keyword>
<sequence>MEPTINKKRINVIDLIRGFALIGLPFVNVLALWGSNVNLSGTQGDIWIQRILYIFVEGRFYAIFSFLFGLGLWIFLSRSKEKNDRPSALFVRRMLILFAVGILHQLINPGEALLIYAILGIPILFLNKVPKQVNLIVGIAGVIIGSIFGAKMFLTFPLMMLGLAFGQYRVFESYVKNRKKWMLVAVLSFVATSITVAFLWQKAPDDGLVTYMEGIELTESQMVSNRAFYDFADLSLAFAPFFSVFYVSVLVLLEPLVRKLLSPLNAFGRMAFTNYIGQSVILVIIAMFIPVDETVVPYMTATITCLLVVIAQIITSSYWLRYFKYGPLEWLWRCGTYGKWLSIRKKTDATKPR</sequence>
<feature type="transmembrane region" description="Helical" evidence="1">
    <location>
        <begin position="295"/>
        <end position="320"/>
    </location>
</feature>
<feature type="transmembrane region" description="Helical" evidence="1">
    <location>
        <begin position="95"/>
        <end position="123"/>
    </location>
</feature>
<accession>A0A167EFV1</accession>
<protein>
    <recommendedName>
        <fullName evidence="2">DUF418 domain-containing protein</fullName>
    </recommendedName>
</protein>
<dbReference type="Pfam" id="PF04235">
    <property type="entry name" value="DUF418"/>
    <property type="match status" value="1"/>
</dbReference>
<evidence type="ECO:0000256" key="1">
    <source>
        <dbReference type="SAM" id="Phobius"/>
    </source>
</evidence>
<name>A0A167EFV1_9BACL</name>
<dbReference type="AlphaFoldDB" id="A0A167EFV1"/>
<dbReference type="OrthoDB" id="9807744at2"/>
<feature type="transmembrane region" description="Helical" evidence="1">
    <location>
        <begin position="234"/>
        <end position="254"/>
    </location>
</feature>
<dbReference type="PANTHER" id="PTHR30590">
    <property type="entry name" value="INNER MEMBRANE PROTEIN"/>
    <property type="match status" value="1"/>
</dbReference>
<feature type="transmembrane region" description="Helical" evidence="1">
    <location>
        <begin position="12"/>
        <end position="31"/>
    </location>
</feature>
<dbReference type="STRING" id="1763538.LPB68_10590"/>
<comment type="caution">
    <text evidence="3">The sequence shown here is derived from an EMBL/GenBank/DDBJ whole genome shotgun (WGS) entry which is preliminary data.</text>
</comment>
<evidence type="ECO:0000313" key="3">
    <source>
        <dbReference type="EMBL" id="OAB75507.1"/>
    </source>
</evidence>
<feature type="domain" description="DUF418" evidence="2">
    <location>
        <begin position="234"/>
        <end position="339"/>
    </location>
</feature>
<evidence type="ECO:0000313" key="4">
    <source>
        <dbReference type="Proteomes" id="UP000077134"/>
    </source>
</evidence>
<keyword evidence="1" id="KW-1133">Transmembrane helix</keyword>
<dbReference type="EMBL" id="LSFN01000008">
    <property type="protein sequence ID" value="OAB75507.1"/>
    <property type="molecule type" value="Genomic_DNA"/>
</dbReference>
<dbReference type="InterPro" id="IPR052529">
    <property type="entry name" value="Bact_Transport_Assoc"/>
</dbReference>
<organism evidence="3 4">
    <name type="scientific">Paenibacillus crassostreae</name>
    <dbReference type="NCBI Taxonomy" id="1763538"/>
    <lineage>
        <taxon>Bacteria</taxon>
        <taxon>Bacillati</taxon>
        <taxon>Bacillota</taxon>
        <taxon>Bacilli</taxon>
        <taxon>Bacillales</taxon>
        <taxon>Paenibacillaceae</taxon>
        <taxon>Paenibacillus</taxon>
    </lineage>
</organism>
<feature type="transmembrane region" description="Helical" evidence="1">
    <location>
        <begin position="51"/>
        <end position="75"/>
    </location>
</feature>
<dbReference type="KEGG" id="pcx:LPB68_10590"/>
<keyword evidence="4" id="KW-1185">Reference proteome</keyword>
<evidence type="ECO:0000259" key="2">
    <source>
        <dbReference type="Pfam" id="PF04235"/>
    </source>
</evidence>
<gene>
    <name evidence="3" type="ORF">PNBC_08405</name>
</gene>
<dbReference type="PANTHER" id="PTHR30590:SF3">
    <property type="entry name" value="HYPOTHETICAL MEMBRANE SPANNING PROTEIN"/>
    <property type="match status" value="1"/>
</dbReference>
<reference evidence="3 4" key="1">
    <citation type="submission" date="2016-02" db="EMBL/GenBank/DDBJ databases">
        <title>Paenibacillus sp. LPB0068, isolated from Crassostrea gigas.</title>
        <authorList>
            <person name="Shin S.-K."/>
            <person name="Yi H."/>
        </authorList>
    </citation>
    <scope>NUCLEOTIDE SEQUENCE [LARGE SCALE GENOMIC DNA]</scope>
    <source>
        <strain evidence="3 4">LPB0068</strain>
    </source>
</reference>
<feature type="transmembrane region" description="Helical" evidence="1">
    <location>
        <begin position="135"/>
        <end position="160"/>
    </location>
</feature>
<feature type="transmembrane region" description="Helical" evidence="1">
    <location>
        <begin position="181"/>
        <end position="200"/>
    </location>
</feature>
<keyword evidence="1" id="KW-0472">Membrane</keyword>
<feature type="transmembrane region" description="Helical" evidence="1">
    <location>
        <begin position="266"/>
        <end position="289"/>
    </location>
</feature>